<evidence type="ECO:0000256" key="10">
    <source>
        <dbReference type="HAMAP-Rule" id="MF_00330"/>
    </source>
</evidence>
<dbReference type="AlphaFoldDB" id="A0A7Z0M4J1"/>
<accession>A0A7Z0M4J1</accession>
<dbReference type="EMBL" id="WSRS01000001">
    <property type="protein sequence ID" value="MVX58092.1"/>
    <property type="molecule type" value="Genomic_DNA"/>
</dbReference>
<reference evidence="11 13" key="1">
    <citation type="submission" date="2019-12" db="EMBL/GenBank/DDBJ databases">
        <title>Microbes associate with the intestines of laboratory mice.</title>
        <authorList>
            <person name="Navarre W."/>
            <person name="Wong E."/>
        </authorList>
    </citation>
    <scope>NUCLEOTIDE SEQUENCE [LARGE SCALE GENOMIC DNA]</scope>
    <source>
        <strain evidence="11 13">NM51_B2-22</strain>
    </source>
</reference>
<evidence type="ECO:0000256" key="7">
    <source>
        <dbReference type="ARBA" id="ARBA00023065"/>
    </source>
</evidence>
<proteinExistence type="inferred from homology"/>
<keyword evidence="6 10" id="KW-1133">Transmembrane helix</keyword>
<dbReference type="RefSeq" id="WP_160331925.1">
    <property type="nucleotide sequence ID" value="NZ_CATKDJ010000142.1"/>
</dbReference>
<dbReference type="UniPathway" id="UPA00148"/>
<keyword evidence="5 10" id="KW-0812">Transmembrane</keyword>
<comment type="similarity">
    <text evidence="10">Belongs to the CbiN family.</text>
</comment>
<dbReference type="PANTHER" id="PTHR38662:SF1">
    <property type="entry name" value="COBALT TRANSPORT PROTEIN CBIN"/>
    <property type="match status" value="1"/>
</dbReference>
<dbReference type="Proteomes" id="UP000589521">
    <property type="component" value="Unassembled WGS sequence"/>
</dbReference>
<feature type="transmembrane region" description="Helical" evidence="10">
    <location>
        <begin position="7"/>
        <end position="24"/>
    </location>
</feature>
<evidence type="ECO:0000313" key="14">
    <source>
        <dbReference type="Proteomes" id="UP000589521"/>
    </source>
</evidence>
<evidence type="ECO:0000256" key="8">
    <source>
        <dbReference type="ARBA" id="ARBA00023136"/>
    </source>
</evidence>
<feature type="transmembrane region" description="Helical" evidence="10">
    <location>
        <begin position="66"/>
        <end position="86"/>
    </location>
</feature>
<evidence type="ECO:0000256" key="3">
    <source>
        <dbReference type="ARBA" id="ARBA00022475"/>
    </source>
</evidence>
<evidence type="ECO:0000256" key="6">
    <source>
        <dbReference type="ARBA" id="ARBA00022989"/>
    </source>
</evidence>
<keyword evidence="7 10" id="KW-0406">Ion transport</keyword>
<evidence type="ECO:0000256" key="2">
    <source>
        <dbReference type="ARBA" id="ARBA00022448"/>
    </source>
</evidence>
<reference evidence="12 14" key="2">
    <citation type="submission" date="2020-07" db="EMBL/GenBank/DDBJ databases">
        <title>MOT database genomes.</title>
        <authorList>
            <person name="Joseph S."/>
            <person name="Aduse-Opoku J."/>
            <person name="Hashim A."/>
            <person name="Wade W."/>
            <person name="Curtis M."/>
        </authorList>
    </citation>
    <scope>NUCLEOTIDE SEQUENCE [LARGE SCALE GENOMIC DNA]</scope>
    <source>
        <strain evidence="12 14">STR</strain>
    </source>
</reference>
<dbReference type="OrthoDB" id="1551318at2"/>
<dbReference type="HAMAP" id="MF_00330">
    <property type="entry name" value="CbiN"/>
    <property type="match status" value="1"/>
</dbReference>
<dbReference type="NCBIfam" id="NF002780">
    <property type="entry name" value="PRK02898.1"/>
    <property type="match status" value="1"/>
</dbReference>
<keyword evidence="4 10" id="KW-0169">Cobalamin biosynthesis</keyword>
<protein>
    <recommendedName>
        <fullName evidence="10">Cobalt transport protein CbiN</fullName>
    </recommendedName>
    <alternativeName>
        <fullName evidence="10">Energy-coupling factor transporter probable substrate-capture protein CbiN</fullName>
        <shortName evidence="10">ECF transporter S component CbiN</shortName>
    </alternativeName>
</protein>
<keyword evidence="3 10" id="KW-1003">Cell membrane</keyword>
<evidence type="ECO:0000256" key="9">
    <source>
        <dbReference type="ARBA" id="ARBA00023285"/>
    </source>
</evidence>
<sequence>MKGKSSLLLLAGVVTLILLAFYLAPRGVEFGGTDAAAESLITEIYSDYQPWFQPIFEPAGSEVESLLFTLQGSFGAAVIFYILGYYRGKKQVAE</sequence>
<comment type="caution">
    <text evidence="12">The sequence shown here is derived from an EMBL/GenBank/DDBJ whole genome shotgun (WGS) entry which is preliminary data.</text>
</comment>
<dbReference type="GO" id="GO:0005886">
    <property type="term" value="C:plasma membrane"/>
    <property type="evidence" value="ECO:0007669"/>
    <property type="project" value="UniProtKB-SubCell"/>
</dbReference>
<comment type="function">
    <text evidence="10">Part of the energy-coupling factor (ECF) transporter complex CbiMNOQ involved in cobalt import.</text>
</comment>
<evidence type="ECO:0000313" key="13">
    <source>
        <dbReference type="Proteomes" id="UP000461595"/>
    </source>
</evidence>
<comment type="subunit">
    <text evidence="10">Forms an energy-coupling factor (ECF) transporter complex composed of an ATP-binding protein (A component, CbiO), a transmembrane protein (T component, CbiQ) and 2 possible substrate-capture proteins (S components, CbiM and CbiN) of unknown stoichimetry.</text>
</comment>
<name>A0A7Z0M4J1_9STRE</name>
<keyword evidence="9 10" id="KW-0170">Cobalt</keyword>
<evidence type="ECO:0000313" key="12">
    <source>
        <dbReference type="EMBL" id="NYS95638.1"/>
    </source>
</evidence>
<dbReference type="InterPro" id="IPR003705">
    <property type="entry name" value="CbiN"/>
</dbReference>
<keyword evidence="8 10" id="KW-0472">Membrane</keyword>
<comment type="pathway">
    <text evidence="10">Cofactor biosynthesis; adenosylcobalamin biosynthesis.</text>
</comment>
<evidence type="ECO:0000256" key="4">
    <source>
        <dbReference type="ARBA" id="ARBA00022573"/>
    </source>
</evidence>
<dbReference type="PANTHER" id="PTHR38662">
    <property type="entry name" value="COBALT TRANSPORT PROTEIN CBIN"/>
    <property type="match status" value="1"/>
</dbReference>
<keyword evidence="1 10" id="KW-0171">Cobalt transport</keyword>
<comment type="subcellular location">
    <subcellularLocation>
        <location evidence="10">Cell membrane</location>
        <topology evidence="10">Multi-pass membrane protein</topology>
    </subcellularLocation>
</comment>
<dbReference type="Pfam" id="PF02553">
    <property type="entry name" value="CbiN"/>
    <property type="match status" value="1"/>
</dbReference>
<keyword evidence="2 10" id="KW-0813">Transport</keyword>
<dbReference type="Proteomes" id="UP000461595">
    <property type="component" value="Unassembled WGS sequence"/>
</dbReference>
<dbReference type="GO" id="GO:0015087">
    <property type="term" value="F:cobalt ion transmembrane transporter activity"/>
    <property type="evidence" value="ECO:0007669"/>
    <property type="project" value="UniProtKB-UniRule"/>
</dbReference>
<evidence type="ECO:0000256" key="5">
    <source>
        <dbReference type="ARBA" id="ARBA00022692"/>
    </source>
</evidence>
<dbReference type="EMBL" id="JACBXX010000022">
    <property type="protein sequence ID" value="NYS95638.1"/>
    <property type="molecule type" value="Genomic_DNA"/>
</dbReference>
<evidence type="ECO:0000256" key="1">
    <source>
        <dbReference type="ARBA" id="ARBA00022426"/>
    </source>
</evidence>
<gene>
    <name evidence="10" type="primary">cbiN</name>
    <name evidence="11" type="ORF">E5983_00175</name>
    <name evidence="12" type="ORF">HZY94_00195</name>
</gene>
<dbReference type="GO" id="GO:0009236">
    <property type="term" value="P:cobalamin biosynthetic process"/>
    <property type="evidence" value="ECO:0007669"/>
    <property type="project" value="UniProtKB-UniRule"/>
</dbReference>
<organism evidence="12 14">
    <name type="scientific">Streptococcus danieliae</name>
    <dbReference type="NCBI Taxonomy" id="747656"/>
    <lineage>
        <taxon>Bacteria</taxon>
        <taxon>Bacillati</taxon>
        <taxon>Bacillota</taxon>
        <taxon>Bacilli</taxon>
        <taxon>Lactobacillales</taxon>
        <taxon>Streptococcaceae</taxon>
        <taxon>Streptococcus</taxon>
    </lineage>
</organism>
<evidence type="ECO:0000313" key="11">
    <source>
        <dbReference type="EMBL" id="MVX58092.1"/>
    </source>
</evidence>